<name>A0A0G0M1G8_9BACT</name>
<proteinExistence type="predicted"/>
<gene>
    <name evidence="1" type="ORF">UT24_C0053G0009</name>
</gene>
<organism evidence="1 2">
    <name type="scientific">Candidatus Woesebacteria bacterium GW2011_GWB1_39_12</name>
    <dbReference type="NCBI Taxonomy" id="1618574"/>
    <lineage>
        <taxon>Bacteria</taxon>
        <taxon>Candidatus Woeseibacteriota</taxon>
    </lineage>
</organism>
<evidence type="ECO:0000313" key="1">
    <source>
        <dbReference type="EMBL" id="KKQ97102.1"/>
    </source>
</evidence>
<reference evidence="1 2" key="1">
    <citation type="journal article" date="2015" name="Nature">
        <title>rRNA introns, odd ribosomes, and small enigmatic genomes across a large radiation of phyla.</title>
        <authorList>
            <person name="Brown C.T."/>
            <person name="Hug L.A."/>
            <person name="Thomas B.C."/>
            <person name="Sharon I."/>
            <person name="Castelle C.J."/>
            <person name="Singh A."/>
            <person name="Wilkins M.J."/>
            <person name="Williams K.H."/>
            <person name="Banfield J.F."/>
        </authorList>
    </citation>
    <scope>NUCLEOTIDE SEQUENCE [LARGE SCALE GENOMIC DNA]</scope>
</reference>
<protein>
    <submittedName>
        <fullName evidence="1">Uncharacterized protein</fullName>
    </submittedName>
</protein>
<dbReference type="Proteomes" id="UP000033881">
    <property type="component" value="Unassembled WGS sequence"/>
</dbReference>
<comment type="caution">
    <text evidence="1">The sequence shown here is derived from an EMBL/GenBank/DDBJ whole genome shotgun (WGS) entry which is preliminary data.</text>
</comment>
<accession>A0A0G0M1G8</accession>
<sequence length="254" mass="29641">MSNKFKHKKNKNTAFLYEVLVLELTKAVLSKNKELQNKIISLLKESFSNKTIIGKELKLYKILCETDDIDIGSAEKILLEVKKEYAFLKQEKLKNEQSILFQKIKELLGPQVCLNFVPNYRSLASISQIFNQDVSLRTRVLLEKEIIENMSNKKLLKEERQMLPIDNLVLKTFVGKFNEKYSLLHEEQKKLLSKYIASSINNGVELKLFLNEEIGRLKLKKVSTMLEGFYKTIINEEMILKVANIQNLIREIRQ</sequence>
<dbReference type="EMBL" id="LBWB01000053">
    <property type="protein sequence ID" value="KKQ97102.1"/>
    <property type="molecule type" value="Genomic_DNA"/>
</dbReference>
<evidence type="ECO:0000313" key="2">
    <source>
        <dbReference type="Proteomes" id="UP000033881"/>
    </source>
</evidence>
<dbReference type="STRING" id="1618574.UT24_C0053G0009"/>
<dbReference type="AlphaFoldDB" id="A0A0G0M1G8"/>